<dbReference type="GO" id="GO:0047804">
    <property type="term" value="F:cysteine-S-conjugate beta-lyase activity"/>
    <property type="evidence" value="ECO:0007669"/>
    <property type="project" value="UniProtKB-EC"/>
</dbReference>
<dbReference type="GeneID" id="78477436"/>
<dbReference type="Gene3D" id="3.40.640.10">
    <property type="entry name" value="Type I PLP-dependent aspartate aminotransferase-like (Major domain)"/>
    <property type="match status" value="1"/>
</dbReference>
<comment type="similarity">
    <text evidence="5">Belongs to the class-II pyridoxal-phosphate-dependent aminotransferase family. MalY/PatB cystathionine beta-lyase subfamily.</text>
</comment>
<dbReference type="SUPFAM" id="SSF53383">
    <property type="entry name" value="PLP-dependent transferases"/>
    <property type="match status" value="1"/>
</dbReference>
<keyword evidence="7" id="KW-0032">Aminotransferase</keyword>
<gene>
    <name evidence="7" type="ORF">AALO17_06120</name>
</gene>
<evidence type="ECO:0000313" key="8">
    <source>
        <dbReference type="Proteomes" id="UP000069771"/>
    </source>
</evidence>
<keyword evidence="8" id="KW-1185">Reference proteome</keyword>
<keyword evidence="7" id="KW-0808">Transferase</keyword>
<dbReference type="STRING" id="1702221.AALO17_06120"/>
<accession>A0A140DSW9</accession>
<reference evidence="7 8" key="1">
    <citation type="journal article" date="2016" name="Gut Pathog.">
        <title>Whole genome sequencing of "Faecalibaculum rodentium" ALO17, isolated from C57BL/6J laboratory mouse feces.</title>
        <authorList>
            <person name="Lim S."/>
            <person name="Chang D.H."/>
            <person name="Ahn S."/>
            <person name="Kim B.C."/>
        </authorList>
    </citation>
    <scope>NUCLEOTIDE SEQUENCE [LARGE SCALE GENOMIC DNA]</scope>
    <source>
        <strain evidence="7 8">Alo17</strain>
    </source>
</reference>
<dbReference type="InterPro" id="IPR027619">
    <property type="entry name" value="C-S_lyase_PatB-like"/>
</dbReference>
<keyword evidence="4" id="KW-0456">Lyase</keyword>
<keyword evidence="3" id="KW-0663">Pyridoxal phosphate</keyword>
<feature type="domain" description="Aminotransferase class I/classII large" evidence="6">
    <location>
        <begin position="41"/>
        <end position="383"/>
    </location>
</feature>
<protein>
    <recommendedName>
        <fullName evidence="2">cysteine-S-conjugate beta-lyase</fullName>
        <ecNumber evidence="2">4.4.1.13</ecNumber>
    </recommendedName>
</protein>
<dbReference type="OrthoDB" id="9802872at2"/>
<evidence type="ECO:0000256" key="1">
    <source>
        <dbReference type="ARBA" id="ARBA00001933"/>
    </source>
</evidence>
<dbReference type="InterPro" id="IPR051798">
    <property type="entry name" value="Class-II_PLP-Dep_Aminotrans"/>
</dbReference>
<dbReference type="PANTHER" id="PTHR43525">
    <property type="entry name" value="PROTEIN MALY"/>
    <property type="match status" value="1"/>
</dbReference>
<dbReference type="KEGG" id="fro:AALO17_06120"/>
<dbReference type="EC" id="4.4.1.13" evidence="2"/>
<dbReference type="InterPro" id="IPR015424">
    <property type="entry name" value="PyrdxlP-dep_Trfase"/>
</dbReference>
<comment type="cofactor">
    <cofactor evidence="1">
        <name>pyridoxal 5'-phosphate</name>
        <dbReference type="ChEBI" id="CHEBI:597326"/>
    </cofactor>
</comment>
<name>A0A140DSW9_9FIRM</name>
<evidence type="ECO:0000256" key="5">
    <source>
        <dbReference type="ARBA" id="ARBA00037974"/>
    </source>
</evidence>
<evidence type="ECO:0000256" key="4">
    <source>
        <dbReference type="ARBA" id="ARBA00023239"/>
    </source>
</evidence>
<evidence type="ECO:0000256" key="3">
    <source>
        <dbReference type="ARBA" id="ARBA00022898"/>
    </source>
</evidence>
<organism evidence="7 8">
    <name type="scientific">Faecalibaculum rodentium</name>
    <dbReference type="NCBI Taxonomy" id="1702221"/>
    <lineage>
        <taxon>Bacteria</taxon>
        <taxon>Bacillati</taxon>
        <taxon>Bacillota</taxon>
        <taxon>Erysipelotrichia</taxon>
        <taxon>Erysipelotrichales</taxon>
        <taxon>Erysipelotrichaceae</taxon>
        <taxon>Faecalibaculum</taxon>
    </lineage>
</organism>
<sequence>MKEDDREQTYDFDVIHERRGTNSAKWDGTPHPDILPMWIADMDFAVLPEIQEALGHRVQHGIFGYAWPDDSYREAVCGWMKRRHDLEIRPEWIQCSNGVVTALKTAIQAWTEPGDEVAVITPVYYPFYKSIEGNGRIVRPLSLTLRDGQYILEDEELRKLDGAKLLLFCNPHNPAGKVWTRQEQEKIADACRRYDVKVVSDEIHGDFIRPGVRMVPFWNAAPDARDWSILCTAPSKTFNLAALWTSNILIANDDMRKAFALVMDRNGAGNPNIFGIDACRAAYTFGDDWVDSLNAYIDSNFRFMKNYLLTELPQLQMIEPQGTYLAWVDCRALGMDASQLETFMKEKARLLLDEGVIFGQAGAGFERFNVACPRSVLKQALDQLRDAVRELDLQAD</sequence>
<dbReference type="Proteomes" id="UP000069771">
    <property type="component" value="Chromosome"/>
</dbReference>
<dbReference type="GO" id="GO:0030170">
    <property type="term" value="F:pyridoxal phosphate binding"/>
    <property type="evidence" value="ECO:0007669"/>
    <property type="project" value="InterPro"/>
</dbReference>
<evidence type="ECO:0000256" key="2">
    <source>
        <dbReference type="ARBA" id="ARBA00012224"/>
    </source>
</evidence>
<dbReference type="PANTHER" id="PTHR43525:SF1">
    <property type="entry name" value="PROTEIN MALY"/>
    <property type="match status" value="1"/>
</dbReference>
<evidence type="ECO:0000259" key="6">
    <source>
        <dbReference type="Pfam" id="PF00155"/>
    </source>
</evidence>
<evidence type="ECO:0000313" key="7">
    <source>
        <dbReference type="EMBL" id="AMK53746.1"/>
    </source>
</evidence>
<dbReference type="Pfam" id="PF00155">
    <property type="entry name" value="Aminotran_1_2"/>
    <property type="match status" value="1"/>
</dbReference>
<dbReference type="InterPro" id="IPR015422">
    <property type="entry name" value="PyrdxlP-dep_Trfase_small"/>
</dbReference>
<dbReference type="AlphaFoldDB" id="A0A140DSW9"/>
<dbReference type="RefSeq" id="WP_067555259.1">
    <property type="nucleotide sequence ID" value="NZ_CAJTBG010000027.1"/>
</dbReference>
<dbReference type="InterPro" id="IPR004839">
    <property type="entry name" value="Aminotransferase_I/II_large"/>
</dbReference>
<dbReference type="GO" id="GO:0008483">
    <property type="term" value="F:transaminase activity"/>
    <property type="evidence" value="ECO:0007669"/>
    <property type="project" value="UniProtKB-KW"/>
</dbReference>
<proteinExistence type="inferred from homology"/>
<dbReference type="EMBL" id="CP011391">
    <property type="protein sequence ID" value="AMK53746.1"/>
    <property type="molecule type" value="Genomic_DNA"/>
</dbReference>
<dbReference type="NCBIfam" id="TIGR04350">
    <property type="entry name" value="C_S_lyase_PatB"/>
    <property type="match status" value="1"/>
</dbReference>
<dbReference type="CDD" id="cd00609">
    <property type="entry name" value="AAT_like"/>
    <property type="match status" value="1"/>
</dbReference>
<dbReference type="InterPro" id="IPR015421">
    <property type="entry name" value="PyrdxlP-dep_Trfase_major"/>
</dbReference>
<dbReference type="Gene3D" id="3.90.1150.10">
    <property type="entry name" value="Aspartate Aminotransferase, domain 1"/>
    <property type="match status" value="1"/>
</dbReference>
<dbReference type="PATRIC" id="fig|1702221.3.peg.585"/>